<gene>
    <name evidence="1" type="ORF">SUBVAR_06135</name>
</gene>
<reference evidence="1" key="1">
    <citation type="submission" date="2009-12" db="EMBL/GenBank/DDBJ databases">
        <authorList>
            <person name="Weinstock G."/>
            <person name="Sodergren E."/>
            <person name="Clifton S."/>
            <person name="Fulton L."/>
            <person name="Fulton B."/>
            <person name="Courtney L."/>
            <person name="Fronick C."/>
            <person name="Harrison M."/>
            <person name="Strong C."/>
            <person name="Farmer C."/>
            <person name="Delahaunty K."/>
            <person name="Markovic C."/>
            <person name="Hall O."/>
            <person name="Minx P."/>
            <person name="Tomlinson C."/>
            <person name="Mitreva M."/>
            <person name="Nelson J."/>
            <person name="Hou S."/>
            <person name="Wollam A."/>
            <person name="Pepin K.H."/>
            <person name="Johnson M."/>
            <person name="Bhonagiri V."/>
            <person name="Nash W.E."/>
            <person name="Warren W."/>
            <person name="Chinwalla A."/>
            <person name="Mardis E.R."/>
            <person name="Wilson R.K."/>
        </authorList>
    </citation>
    <scope>NUCLEOTIDE SEQUENCE [LARGE SCALE GENOMIC DNA]</scope>
    <source>
        <strain evidence="1">DSM 15176</strain>
    </source>
</reference>
<dbReference type="STRING" id="411471.SUBVAR_06135"/>
<evidence type="ECO:0000313" key="2">
    <source>
        <dbReference type="Proteomes" id="UP000003438"/>
    </source>
</evidence>
<dbReference type="EMBL" id="ACBY02000025">
    <property type="protein sequence ID" value="EFB75517.1"/>
    <property type="molecule type" value="Genomic_DNA"/>
</dbReference>
<name>D1PP21_9FIRM</name>
<keyword evidence="2" id="KW-1185">Reference proteome</keyword>
<dbReference type="Proteomes" id="UP000003438">
    <property type="component" value="Unassembled WGS sequence"/>
</dbReference>
<dbReference type="AlphaFoldDB" id="D1PP21"/>
<dbReference type="HOGENOM" id="CLU_3085469_0_0_9"/>
<comment type="caution">
    <text evidence="1">The sequence shown here is derived from an EMBL/GenBank/DDBJ whole genome shotgun (WGS) entry which is preliminary data.</text>
</comment>
<proteinExistence type="predicted"/>
<accession>D1PP21</accession>
<protein>
    <submittedName>
        <fullName evidence="1">Uncharacterized protein</fullName>
    </submittedName>
</protein>
<sequence length="52" mass="6082">MKKVQLYKKQAGIWTDDALFGPKFDRNTQKSRAFLGYFPLTMHAEYVIIITT</sequence>
<organism evidence="1 2">
    <name type="scientific">Subdoligranulum variabile DSM 15176</name>
    <dbReference type="NCBI Taxonomy" id="411471"/>
    <lineage>
        <taxon>Bacteria</taxon>
        <taxon>Bacillati</taxon>
        <taxon>Bacillota</taxon>
        <taxon>Clostridia</taxon>
        <taxon>Eubacteriales</taxon>
        <taxon>Oscillospiraceae</taxon>
        <taxon>Subdoligranulum</taxon>
    </lineage>
</organism>
<evidence type="ECO:0000313" key="1">
    <source>
        <dbReference type="EMBL" id="EFB75517.1"/>
    </source>
</evidence>